<evidence type="ECO:0000313" key="10">
    <source>
        <dbReference type="Proteomes" id="UP000663570"/>
    </source>
</evidence>
<feature type="transmembrane region" description="Helical" evidence="8">
    <location>
        <begin position="335"/>
        <end position="354"/>
    </location>
</feature>
<keyword evidence="7 8" id="KW-0472">Membrane</keyword>
<feature type="transmembrane region" description="Helical" evidence="8">
    <location>
        <begin position="129"/>
        <end position="150"/>
    </location>
</feature>
<gene>
    <name evidence="9" type="ORF">JY500_14705</name>
</gene>
<proteinExistence type="inferred from homology"/>
<comment type="similarity">
    <text evidence="2">Belongs to the BCCT transporter (TC 2.A.15) family.</text>
</comment>
<feature type="transmembrane region" description="Helical" evidence="8">
    <location>
        <begin position="434"/>
        <end position="453"/>
    </location>
</feature>
<dbReference type="Pfam" id="PF02028">
    <property type="entry name" value="BCCT"/>
    <property type="match status" value="1"/>
</dbReference>
<dbReference type="PROSITE" id="PS01303">
    <property type="entry name" value="BCCT"/>
    <property type="match status" value="1"/>
</dbReference>
<evidence type="ECO:0000256" key="2">
    <source>
        <dbReference type="ARBA" id="ARBA00005658"/>
    </source>
</evidence>
<feature type="transmembrane region" description="Helical" evidence="8">
    <location>
        <begin position="459"/>
        <end position="482"/>
    </location>
</feature>
<evidence type="ECO:0000313" key="9">
    <source>
        <dbReference type="EMBL" id="QSI75736.1"/>
    </source>
</evidence>
<evidence type="ECO:0000256" key="3">
    <source>
        <dbReference type="ARBA" id="ARBA00022448"/>
    </source>
</evidence>
<dbReference type="PANTHER" id="PTHR30047">
    <property type="entry name" value="HIGH-AFFINITY CHOLINE TRANSPORT PROTEIN-RELATED"/>
    <property type="match status" value="1"/>
</dbReference>
<protein>
    <submittedName>
        <fullName evidence="9">BCCT family transporter</fullName>
    </submittedName>
</protein>
<feature type="transmembrane region" description="Helical" evidence="8">
    <location>
        <begin position="216"/>
        <end position="240"/>
    </location>
</feature>
<feature type="transmembrane region" description="Helical" evidence="8">
    <location>
        <begin position="81"/>
        <end position="100"/>
    </location>
</feature>
<evidence type="ECO:0000256" key="6">
    <source>
        <dbReference type="ARBA" id="ARBA00022989"/>
    </source>
</evidence>
<keyword evidence="10" id="KW-1185">Reference proteome</keyword>
<evidence type="ECO:0000256" key="1">
    <source>
        <dbReference type="ARBA" id="ARBA00004651"/>
    </source>
</evidence>
<name>A0ABX7M485_9RHOO</name>
<dbReference type="InterPro" id="IPR000060">
    <property type="entry name" value="BCCT_transptr"/>
</dbReference>
<evidence type="ECO:0000256" key="7">
    <source>
        <dbReference type="ARBA" id="ARBA00023136"/>
    </source>
</evidence>
<evidence type="ECO:0000256" key="4">
    <source>
        <dbReference type="ARBA" id="ARBA00022475"/>
    </source>
</evidence>
<evidence type="ECO:0000256" key="5">
    <source>
        <dbReference type="ARBA" id="ARBA00022692"/>
    </source>
</evidence>
<dbReference type="PANTHER" id="PTHR30047:SF7">
    <property type="entry name" value="HIGH-AFFINITY CHOLINE TRANSPORT PROTEIN"/>
    <property type="match status" value="1"/>
</dbReference>
<dbReference type="InterPro" id="IPR018093">
    <property type="entry name" value="BCCT_CS"/>
</dbReference>
<keyword evidence="5 8" id="KW-0812">Transmembrane</keyword>
<keyword evidence="4" id="KW-1003">Cell membrane</keyword>
<dbReference type="Proteomes" id="UP000663570">
    <property type="component" value="Chromosome"/>
</dbReference>
<dbReference type="RefSeq" id="WP_206253572.1">
    <property type="nucleotide sequence ID" value="NZ_CP071060.1"/>
</dbReference>
<feature type="transmembrane region" description="Helical" evidence="8">
    <location>
        <begin position="41"/>
        <end position="60"/>
    </location>
</feature>
<reference evidence="9 10" key="1">
    <citation type="submission" date="2021-02" db="EMBL/GenBank/DDBJ databases">
        <title>Niveibacterium changnyeongensis HC41.</title>
        <authorList>
            <person name="Kang M."/>
        </authorList>
    </citation>
    <scope>NUCLEOTIDE SEQUENCE [LARGE SCALE GENOMIC DNA]</scope>
    <source>
        <strain evidence="9 10">HC41</strain>
    </source>
</reference>
<comment type="subcellular location">
    <subcellularLocation>
        <location evidence="1">Cell membrane</location>
        <topology evidence="1">Multi-pass membrane protein</topology>
    </subcellularLocation>
</comment>
<dbReference type="EMBL" id="CP071060">
    <property type="protein sequence ID" value="QSI75736.1"/>
    <property type="molecule type" value="Genomic_DNA"/>
</dbReference>
<accession>A0ABX7M485</accession>
<feature type="transmembrane region" description="Helical" evidence="8">
    <location>
        <begin position="182"/>
        <end position="204"/>
    </location>
</feature>
<feature type="transmembrane region" description="Helical" evidence="8">
    <location>
        <begin position="393"/>
        <end position="422"/>
    </location>
</feature>
<evidence type="ECO:0000256" key="8">
    <source>
        <dbReference type="SAM" id="Phobius"/>
    </source>
</evidence>
<feature type="transmembrane region" description="Helical" evidence="8">
    <location>
        <begin position="306"/>
        <end position="323"/>
    </location>
</feature>
<organism evidence="9 10">
    <name type="scientific">Niveibacterium microcysteis</name>
    <dbReference type="NCBI Taxonomy" id="2811415"/>
    <lineage>
        <taxon>Bacteria</taxon>
        <taxon>Pseudomonadati</taxon>
        <taxon>Pseudomonadota</taxon>
        <taxon>Betaproteobacteria</taxon>
        <taxon>Rhodocyclales</taxon>
        <taxon>Rhodocyclaceae</taxon>
        <taxon>Niveibacterium</taxon>
    </lineage>
</organism>
<dbReference type="NCBIfam" id="TIGR00842">
    <property type="entry name" value="bcct"/>
    <property type="match status" value="1"/>
</dbReference>
<feature type="transmembrane region" description="Helical" evidence="8">
    <location>
        <begin position="252"/>
        <end position="271"/>
    </location>
</feature>
<keyword evidence="6 8" id="KW-1133">Transmembrane helix</keyword>
<sequence length="529" mass="56502">MVFRLSLLIVSAFVGWGLISPAGLAATTTGWLAATIHNFGWYYLLVVFGIVVFALVLAFGRFGRIRLGGEDARPEFGRGSWFAMLFSAGMGIGLVFWGVAEPLSHYLAPPSYIDAATPEAARFALRASFFHWGLHPWALYAVVGLSLAYFKFNRGAPGLLSAAFRPLLGAHAEGWAGRTIDILAIVVTVFGVATSLGFGAMQISGGLSHVFGLQKGTALTLSVIGIATVLFLLSSATGLARGIKWLSNTNMVLAALLAIAVLVMGPTLFVMDAFTTTVGAYLGGLIQQSMRLTPFTQGSWTADWTVFYWAWWITWAPFVGMFIARISRGRTIKEFMVGVMLVPSLVSFLWFSIFGGSALQLEMFGGVPIAAAAKASVDNALFLLLESLPLGQLLSMLAIGVVGVFFVTSADSATFVLGMLSSKGSLNPSAATKLVWGLLISLIAAVLLIGGGLKGLQTMSIVSALPFTLVLLGLCASTWRALSEDADAQDLRDQRVQRRLREIADADLMDAPTEMRGVDDSARFAAELR</sequence>
<keyword evidence="3" id="KW-0813">Transport</keyword>